<gene>
    <name evidence="3" type="ORF">WUBG_02542</name>
</gene>
<feature type="region of interest" description="Disordered" evidence="1">
    <location>
        <begin position="77"/>
        <end position="112"/>
    </location>
</feature>
<proteinExistence type="predicted"/>
<dbReference type="EMBL" id="ADBV01000687">
    <property type="protein sequence ID" value="EJW86546.1"/>
    <property type="molecule type" value="Genomic_DNA"/>
</dbReference>
<organism evidence="3 4">
    <name type="scientific">Wuchereria bancrofti</name>
    <dbReference type="NCBI Taxonomy" id="6293"/>
    <lineage>
        <taxon>Eukaryota</taxon>
        <taxon>Metazoa</taxon>
        <taxon>Ecdysozoa</taxon>
        <taxon>Nematoda</taxon>
        <taxon>Chromadorea</taxon>
        <taxon>Rhabditida</taxon>
        <taxon>Spirurina</taxon>
        <taxon>Spiruromorpha</taxon>
        <taxon>Filarioidea</taxon>
        <taxon>Onchocercidae</taxon>
        <taxon>Wuchereria</taxon>
    </lineage>
</organism>
<dbReference type="AlphaFoldDB" id="J9EVF7"/>
<keyword evidence="2" id="KW-1133">Transmembrane helix</keyword>
<keyword evidence="2" id="KW-0472">Membrane</keyword>
<feature type="compositionally biased region" description="Acidic residues" evidence="1">
    <location>
        <begin position="79"/>
        <end position="112"/>
    </location>
</feature>
<evidence type="ECO:0000256" key="2">
    <source>
        <dbReference type="SAM" id="Phobius"/>
    </source>
</evidence>
<accession>J9EVF7</accession>
<evidence type="ECO:0000313" key="3">
    <source>
        <dbReference type="EMBL" id="EJW86546.1"/>
    </source>
</evidence>
<evidence type="ECO:0000256" key="1">
    <source>
        <dbReference type="SAM" id="MobiDB-lite"/>
    </source>
</evidence>
<name>J9EVF7_WUCBA</name>
<comment type="caution">
    <text evidence="3">The sequence shown here is derived from an EMBL/GenBank/DDBJ whole genome shotgun (WGS) entry which is preliminary data.</text>
</comment>
<evidence type="ECO:0000313" key="4">
    <source>
        <dbReference type="Proteomes" id="UP000004810"/>
    </source>
</evidence>
<sequence>MVYGYMEQIRRAKGTRKMRTEMHFVECLTGLLPSTSIGGITLFLENAIKMIRPNVTVIAFSLVWKSVTATITAVAADVTVDDDDNDNDDDDDDDNGDNNGDDNDGDDNDDDE</sequence>
<dbReference type="Proteomes" id="UP000004810">
    <property type="component" value="Unassembled WGS sequence"/>
</dbReference>
<reference evidence="4" key="1">
    <citation type="submission" date="2012-08" db="EMBL/GenBank/DDBJ databases">
        <title>The Genome Sequence of Wuchereria bancrofti.</title>
        <authorList>
            <person name="Nutman T.B."/>
            <person name="Fink D.L."/>
            <person name="Russ C."/>
            <person name="Young S."/>
            <person name="Zeng Q."/>
            <person name="Koehrsen M."/>
            <person name="Alvarado L."/>
            <person name="Berlin A."/>
            <person name="Chapman S.B."/>
            <person name="Chen Z."/>
            <person name="Freedman E."/>
            <person name="Gellesch M."/>
            <person name="Goldberg J."/>
            <person name="Griggs A."/>
            <person name="Gujja S."/>
            <person name="Heilman E.R."/>
            <person name="Heiman D."/>
            <person name="Hepburn T."/>
            <person name="Howarth C."/>
            <person name="Jen D."/>
            <person name="Larson L."/>
            <person name="Lewis B."/>
            <person name="Mehta T."/>
            <person name="Park D."/>
            <person name="Pearson M."/>
            <person name="Roberts A."/>
            <person name="Saif S."/>
            <person name="Shea T."/>
            <person name="Shenoy N."/>
            <person name="Sisk P."/>
            <person name="Stolte C."/>
            <person name="Sykes S."/>
            <person name="Walk T."/>
            <person name="White J."/>
            <person name="Yandava C."/>
            <person name="Haas B."/>
            <person name="Henn M.R."/>
            <person name="Nusbaum C."/>
            <person name="Birren B."/>
        </authorList>
    </citation>
    <scope>NUCLEOTIDE SEQUENCE [LARGE SCALE GENOMIC DNA]</scope>
    <source>
        <strain evidence="4">NA</strain>
    </source>
</reference>
<keyword evidence="2" id="KW-0812">Transmembrane</keyword>
<protein>
    <submittedName>
        <fullName evidence="3">Uncharacterized protein</fullName>
    </submittedName>
</protein>
<feature type="transmembrane region" description="Helical" evidence="2">
    <location>
        <begin position="21"/>
        <end position="44"/>
    </location>
</feature>